<dbReference type="InterPro" id="IPR011012">
    <property type="entry name" value="Longin-like_dom_sf"/>
</dbReference>
<name>W1NYH9_AMBTC</name>
<evidence type="ECO:0000256" key="4">
    <source>
        <dbReference type="SAM" id="MobiDB-lite"/>
    </source>
</evidence>
<dbReference type="PROSITE" id="PS50859">
    <property type="entry name" value="LONGIN"/>
    <property type="match status" value="1"/>
</dbReference>
<comment type="similarity">
    <text evidence="2">Belongs to the synaptobrevin family.</text>
</comment>
<dbReference type="GO" id="GO:0016020">
    <property type="term" value="C:membrane"/>
    <property type="evidence" value="ECO:0007669"/>
    <property type="project" value="UniProtKB-SubCell"/>
</dbReference>
<dbReference type="AlphaFoldDB" id="W1NYH9"/>
<feature type="compositionally biased region" description="Basic and acidic residues" evidence="4">
    <location>
        <begin position="159"/>
        <end position="180"/>
    </location>
</feature>
<dbReference type="Gramene" id="ERM99734">
    <property type="protein sequence ID" value="ERM99734"/>
    <property type="gene ID" value="AMTR_s00099p00108030"/>
</dbReference>
<dbReference type="PANTHER" id="PTHR47461:SF1">
    <property type="entry name" value="PHYTOLONGIN PHYL1.2"/>
    <property type="match status" value="1"/>
</dbReference>
<feature type="transmembrane region" description="Helical" evidence="5">
    <location>
        <begin position="222"/>
        <end position="244"/>
    </location>
</feature>
<evidence type="ECO:0000256" key="2">
    <source>
        <dbReference type="ARBA" id="ARBA00008025"/>
    </source>
</evidence>
<dbReference type="OMA" id="GIWLAIC"/>
<dbReference type="eggNOG" id="ENOG502QQFW">
    <property type="taxonomic scope" value="Eukaryota"/>
</dbReference>
<keyword evidence="5" id="KW-0812">Transmembrane</keyword>
<evidence type="ECO:0000259" key="6">
    <source>
        <dbReference type="PROSITE" id="PS50859"/>
    </source>
</evidence>
<dbReference type="OrthoDB" id="1871923at2759"/>
<evidence type="ECO:0000256" key="1">
    <source>
        <dbReference type="ARBA" id="ARBA00004370"/>
    </source>
</evidence>
<dbReference type="Gene3D" id="3.30.450.50">
    <property type="entry name" value="Longin domain"/>
    <property type="match status" value="1"/>
</dbReference>
<dbReference type="SMART" id="SM01270">
    <property type="entry name" value="Longin"/>
    <property type="match status" value="1"/>
</dbReference>
<dbReference type="CDD" id="cd14824">
    <property type="entry name" value="Longin"/>
    <property type="match status" value="1"/>
</dbReference>
<dbReference type="EMBL" id="KI394994">
    <property type="protein sequence ID" value="ERM99734.1"/>
    <property type="molecule type" value="Genomic_DNA"/>
</dbReference>
<dbReference type="SUPFAM" id="SSF64356">
    <property type="entry name" value="SNARE-like"/>
    <property type="match status" value="1"/>
</dbReference>
<evidence type="ECO:0000313" key="8">
    <source>
        <dbReference type="Proteomes" id="UP000017836"/>
    </source>
</evidence>
<sequence>MGSVPYLVFYCCISKGNKVVAEFSSGDKQIENQAALCLEKVPPYHIWYFHTIGRRIYGFLMEDGFVYFAITDESVGKSRVLELLEQVRYEFKKISKNGVMGVLGLSPSYHEQMGPTLRHLVSSIEALPQVEAAASVVLHVANQDSQTSTKDPLLGSSNRSDKKMKLKERNDTGGENHVKSVENRGIKLDVDCDSDQCRLPAMSLQKSASMRMREARRNWRRNVCIVLVLDLILCIVLFGIWLGVCKGLSCLSH</sequence>
<feature type="compositionally biased region" description="Polar residues" evidence="4">
    <location>
        <begin position="146"/>
        <end position="158"/>
    </location>
</feature>
<reference evidence="8" key="1">
    <citation type="journal article" date="2013" name="Science">
        <title>The Amborella genome and the evolution of flowering plants.</title>
        <authorList>
            <consortium name="Amborella Genome Project"/>
        </authorList>
    </citation>
    <scope>NUCLEOTIDE SEQUENCE [LARGE SCALE GENOMIC DNA]</scope>
</reference>
<dbReference type="PANTHER" id="PTHR47461">
    <property type="entry name" value="PHYTOLONGIN PHYL1.2"/>
    <property type="match status" value="1"/>
</dbReference>
<evidence type="ECO:0000256" key="5">
    <source>
        <dbReference type="SAM" id="Phobius"/>
    </source>
</evidence>
<dbReference type="InterPro" id="IPR044783">
    <property type="entry name" value="PHYL"/>
</dbReference>
<dbReference type="InterPro" id="IPR010908">
    <property type="entry name" value="Longin_dom"/>
</dbReference>
<keyword evidence="3 5" id="KW-0472">Membrane</keyword>
<gene>
    <name evidence="7" type="ORF">AMTR_s00099p00108030</name>
</gene>
<organism evidence="7 8">
    <name type="scientific">Amborella trichopoda</name>
    <dbReference type="NCBI Taxonomy" id="13333"/>
    <lineage>
        <taxon>Eukaryota</taxon>
        <taxon>Viridiplantae</taxon>
        <taxon>Streptophyta</taxon>
        <taxon>Embryophyta</taxon>
        <taxon>Tracheophyta</taxon>
        <taxon>Spermatophyta</taxon>
        <taxon>Magnoliopsida</taxon>
        <taxon>Amborellales</taxon>
        <taxon>Amborellaceae</taxon>
        <taxon>Amborella</taxon>
    </lineage>
</organism>
<keyword evidence="8" id="KW-1185">Reference proteome</keyword>
<evidence type="ECO:0000256" key="3">
    <source>
        <dbReference type="ARBA" id="ARBA00023136"/>
    </source>
</evidence>
<protein>
    <recommendedName>
        <fullName evidence="6">Longin domain-containing protein</fullName>
    </recommendedName>
</protein>
<feature type="region of interest" description="Disordered" evidence="4">
    <location>
        <begin position="146"/>
        <end position="180"/>
    </location>
</feature>
<dbReference type="KEGG" id="atr:18427772"/>
<comment type="subcellular location">
    <subcellularLocation>
        <location evidence="1">Membrane</location>
    </subcellularLocation>
</comment>
<accession>W1NYH9</accession>
<proteinExistence type="inferred from homology"/>
<feature type="domain" description="Longin" evidence="6">
    <location>
        <begin position="7"/>
        <end position="93"/>
    </location>
</feature>
<evidence type="ECO:0000313" key="7">
    <source>
        <dbReference type="EMBL" id="ERM99734.1"/>
    </source>
</evidence>
<dbReference type="HOGENOM" id="CLU_088757_0_0_1"/>
<dbReference type="Proteomes" id="UP000017836">
    <property type="component" value="Unassembled WGS sequence"/>
</dbReference>
<keyword evidence="5" id="KW-1133">Transmembrane helix</keyword>